<evidence type="ECO:0000259" key="2">
    <source>
        <dbReference type="Pfam" id="PF01757"/>
    </source>
</evidence>
<feature type="transmembrane region" description="Helical" evidence="1">
    <location>
        <begin position="160"/>
        <end position="183"/>
    </location>
</feature>
<dbReference type="PANTHER" id="PTHR23028">
    <property type="entry name" value="ACETYLTRANSFERASE"/>
    <property type="match status" value="1"/>
</dbReference>
<evidence type="ECO:0000256" key="1">
    <source>
        <dbReference type="SAM" id="Phobius"/>
    </source>
</evidence>
<dbReference type="Proteomes" id="UP000649768">
    <property type="component" value="Unassembled WGS sequence"/>
</dbReference>
<accession>A0ABR9BTQ3</accession>
<reference evidence="3 4" key="1">
    <citation type="submission" date="2020-09" db="EMBL/GenBank/DDBJ databases">
        <title>Photobacterium sp. CAU 1568 isolated from sand of Sido Beach.</title>
        <authorList>
            <person name="Kim W."/>
        </authorList>
    </citation>
    <scope>NUCLEOTIDE SEQUENCE [LARGE SCALE GENOMIC DNA]</scope>
    <source>
        <strain evidence="3 4">CAU 1568</strain>
    </source>
</reference>
<keyword evidence="4" id="KW-1185">Reference proteome</keyword>
<evidence type="ECO:0000313" key="4">
    <source>
        <dbReference type="Proteomes" id="UP000649768"/>
    </source>
</evidence>
<dbReference type="RefSeq" id="WP_192017811.1">
    <property type="nucleotide sequence ID" value="NZ_JACYTP010000025.1"/>
</dbReference>
<feature type="transmembrane region" description="Helical" evidence="1">
    <location>
        <begin position="244"/>
        <end position="262"/>
    </location>
</feature>
<organism evidence="3 4">
    <name type="scientific">Photobacterium arenosum</name>
    <dbReference type="NCBI Taxonomy" id="2774143"/>
    <lineage>
        <taxon>Bacteria</taxon>
        <taxon>Pseudomonadati</taxon>
        <taxon>Pseudomonadota</taxon>
        <taxon>Gammaproteobacteria</taxon>
        <taxon>Vibrionales</taxon>
        <taxon>Vibrionaceae</taxon>
        <taxon>Photobacterium</taxon>
    </lineage>
</organism>
<feature type="transmembrane region" description="Helical" evidence="1">
    <location>
        <begin position="7"/>
        <end position="27"/>
    </location>
</feature>
<dbReference type="Pfam" id="PF01757">
    <property type="entry name" value="Acyl_transf_3"/>
    <property type="match status" value="1"/>
</dbReference>
<feature type="transmembrane region" description="Helical" evidence="1">
    <location>
        <begin position="47"/>
        <end position="65"/>
    </location>
</feature>
<feature type="transmembrane region" description="Helical" evidence="1">
    <location>
        <begin position="268"/>
        <end position="286"/>
    </location>
</feature>
<keyword evidence="3" id="KW-0012">Acyltransferase</keyword>
<feature type="transmembrane region" description="Helical" evidence="1">
    <location>
        <begin position="190"/>
        <end position="210"/>
    </location>
</feature>
<gene>
    <name evidence="3" type="ORF">IFO68_21570</name>
</gene>
<proteinExistence type="predicted"/>
<name>A0ABR9BTQ3_9GAMM</name>
<dbReference type="InterPro" id="IPR002656">
    <property type="entry name" value="Acyl_transf_3_dom"/>
</dbReference>
<feature type="transmembrane region" description="Helical" evidence="1">
    <location>
        <begin position="346"/>
        <end position="371"/>
    </location>
</feature>
<keyword evidence="1" id="KW-0812">Transmembrane</keyword>
<feature type="transmembrane region" description="Helical" evidence="1">
    <location>
        <begin position="306"/>
        <end position="326"/>
    </location>
</feature>
<keyword evidence="1" id="KW-0472">Membrane</keyword>
<dbReference type="PANTHER" id="PTHR23028:SF131">
    <property type="entry name" value="BLR2367 PROTEIN"/>
    <property type="match status" value="1"/>
</dbReference>
<feature type="transmembrane region" description="Helical" evidence="1">
    <location>
        <begin position="216"/>
        <end position="232"/>
    </location>
</feature>
<dbReference type="EMBL" id="JACYTP010000025">
    <property type="protein sequence ID" value="MBD8515270.1"/>
    <property type="molecule type" value="Genomic_DNA"/>
</dbReference>
<feature type="domain" description="Acyltransferase 3" evidence="2">
    <location>
        <begin position="11"/>
        <end position="356"/>
    </location>
</feature>
<dbReference type="GO" id="GO:0016746">
    <property type="term" value="F:acyltransferase activity"/>
    <property type="evidence" value="ECO:0007669"/>
    <property type="project" value="UniProtKB-KW"/>
</dbReference>
<protein>
    <submittedName>
        <fullName evidence="3">Acyltransferase</fullName>
    </submittedName>
</protein>
<sequence>MQRQLPLLTPIRGIAALIVTYFHARLILFPQWRDSIAESTHFLENGYLWVDIFFILSGFVMMYVYQSTFATGSSLKKWRGFMWLRFSRIYPLFFVTLAALFIWEYYKSIHQIGFYAGPLFDAWGATGIPPFSGPFNRTETLVPNLFLVNGILSQPLSWNIAGWSLSIEWLCYLVFPLLMSVLLRPAKSNAWLPVLIMMVLGGMVSMHGTLDITSTLNAFVRGICGFTLGMWLSRISFSPRMKSWVNHDGLLIALIIALISVLQFSISYTVTMTTYVLFALLVLVAANQQNRSSLLLGLLDNKVTQFLGDISYSIYLWHSVLLLAGVEILHHINPYWTAWWYAQTSAATVLTGIFIFTAVLITVSVCSYYLFERPLMKWMRGMGGKRTTPEVSKA</sequence>
<comment type="caution">
    <text evidence="3">The sequence shown here is derived from an EMBL/GenBank/DDBJ whole genome shotgun (WGS) entry which is preliminary data.</text>
</comment>
<evidence type="ECO:0000313" key="3">
    <source>
        <dbReference type="EMBL" id="MBD8515270.1"/>
    </source>
</evidence>
<keyword evidence="1" id="KW-1133">Transmembrane helix</keyword>
<feature type="transmembrane region" description="Helical" evidence="1">
    <location>
        <begin position="86"/>
        <end position="106"/>
    </location>
</feature>
<keyword evidence="3" id="KW-0808">Transferase</keyword>
<dbReference type="InterPro" id="IPR050879">
    <property type="entry name" value="Acyltransferase_3"/>
</dbReference>